<evidence type="ECO:0000256" key="1">
    <source>
        <dbReference type="SAM" id="MobiDB-lite"/>
    </source>
</evidence>
<evidence type="ECO:0000313" key="2">
    <source>
        <dbReference type="EMBL" id="RSH87331.1"/>
    </source>
</evidence>
<accession>A0A427Y8B4</accession>
<dbReference type="OrthoDB" id="9975758at2759"/>
<gene>
    <name evidence="2" type="ORF">EHS25_003240</name>
</gene>
<proteinExistence type="predicted"/>
<sequence length="209" mass="22788">MTSPTSPSSPSITIHPPGSADASLRDAQDGADGFDRAWFMGTWNVAWSTLPMWKDKKNVNIHYVSLTDESRPTKFESTVSYIKQSQPDTASPSTVRGVEALTPGTNGATFDWRGRNWLFFVHSHWEVLGYGDDQAGLEWAVTFFSKTLFTPAGIDIYVRPSRQSDTADVVPPPQDARNELVGRIAAALQGATEEVVQLASGGFEVPVSP</sequence>
<evidence type="ECO:0000313" key="3">
    <source>
        <dbReference type="Proteomes" id="UP000279259"/>
    </source>
</evidence>
<dbReference type="STRING" id="1890683.A0A427Y8B4"/>
<evidence type="ECO:0008006" key="4">
    <source>
        <dbReference type="Google" id="ProtNLM"/>
    </source>
</evidence>
<comment type="caution">
    <text evidence="2">The sequence shown here is derived from an EMBL/GenBank/DDBJ whole genome shotgun (WGS) entry which is preliminary data.</text>
</comment>
<dbReference type="Proteomes" id="UP000279259">
    <property type="component" value="Unassembled WGS sequence"/>
</dbReference>
<protein>
    <recommendedName>
        <fullName evidence="4">Lipocalin/cytosolic fatty-acid binding domain-containing protein</fullName>
    </recommendedName>
</protein>
<feature type="region of interest" description="Disordered" evidence="1">
    <location>
        <begin position="1"/>
        <end position="26"/>
    </location>
</feature>
<dbReference type="AlphaFoldDB" id="A0A427Y8B4"/>
<dbReference type="EMBL" id="RSCD01000017">
    <property type="protein sequence ID" value="RSH87331.1"/>
    <property type="molecule type" value="Genomic_DNA"/>
</dbReference>
<reference evidence="2 3" key="1">
    <citation type="submission" date="2018-11" db="EMBL/GenBank/DDBJ databases">
        <title>Genome sequence of Saitozyma podzolica DSM 27192.</title>
        <authorList>
            <person name="Aliyu H."/>
            <person name="Gorte O."/>
            <person name="Ochsenreither K."/>
        </authorList>
    </citation>
    <scope>NUCLEOTIDE SEQUENCE [LARGE SCALE GENOMIC DNA]</scope>
    <source>
        <strain evidence="2 3">DSM 27192</strain>
    </source>
</reference>
<organism evidence="2 3">
    <name type="scientific">Saitozyma podzolica</name>
    <dbReference type="NCBI Taxonomy" id="1890683"/>
    <lineage>
        <taxon>Eukaryota</taxon>
        <taxon>Fungi</taxon>
        <taxon>Dikarya</taxon>
        <taxon>Basidiomycota</taxon>
        <taxon>Agaricomycotina</taxon>
        <taxon>Tremellomycetes</taxon>
        <taxon>Tremellales</taxon>
        <taxon>Trimorphomycetaceae</taxon>
        <taxon>Saitozyma</taxon>
    </lineage>
</organism>
<name>A0A427Y8B4_9TREE</name>
<feature type="compositionally biased region" description="Low complexity" evidence="1">
    <location>
        <begin position="1"/>
        <end position="17"/>
    </location>
</feature>
<keyword evidence="3" id="KW-1185">Reference proteome</keyword>